<organism evidence="2 3">
    <name type="scientific">Halolactibacillus halophilus</name>
    <dbReference type="NCBI Taxonomy" id="306540"/>
    <lineage>
        <taxon>Bacteria</taxon>
        <taxon>Bacillati</taxon>
        <taxon>Bacillota</taxon>
        <taxon>Bacilli</taxon>
        <taxon>Bacillales</taxon>
        <taxon>Bacillaceae</taxon>
        <taxon>Halolactibacillus</taxon>
    </lineage>
</organism>
<evidence type="ECO:0000313" key="3">
    <source>
        <dbReference type="Proteomes" id="UP000242243"/>
    </source>
</evidence>
<keyword evidence="1" id="KW-0472">Membrane</keyword>
<keyword evidence="1" id="KW-1133">Transmembrane helix</keyword>
<name>A0A1I5QYF2_9BACI</name>
<feature type="transmembrane region" description="Helical" evidence="1">
    <location>
        <begin position="20"/>
        <end position="38"/>
    </location>
</feature>
<sequence>MNTELLSQIIQVVFEGHLKYIAPFLFLLMITLFSQKLIDLMMGIFSKRKFY</sequence>
<accession>A0A1I5QYF2</accession>
<evidence type="ECO:0000256" key="1">
    <source>
        <dbReference type="SAM" id="Phobius"/>
    </source>
</evidence>
<dbReference type="Proteomes" id="UP000242243">
    <property type="component" value="Unassembled WGS sequence"/>
</dbReference>
<dbReference type="EMBL" id="FOXC01000025">
    <property type="protein sequence ID" value="SFP51071.1"/>
    <property type="molecule type" value="Genomic_DNA"/>
</dbReference>
<protein>
    <submittedName>
        <fullName evidence="2">Uncharacterized protein</fullName>
    </submittedName>
</protein>
<proteinExistence type="predicted"/>
<evidence type="ECO:0000313" key="2">
    <source>
        <dbReference type="EMBL" id="SFP51071.1"/>
    </source>
</evidence>
<dbReference type="STRING" id="306540.SAMN05421839_12538"/>
<keyword evidence="1" id="KW-0812">Transmembrane</keyword>
<gene>
    <name evidence="2" type="ORF">SAMN05421839_12538</name>
</gene>
<dbReference type="AlphaFoldDB" id="A0A1I5QYF2"/>
<reference evidence="2 3" key="1">
    <citation type="submission" date="2016-10" db="EMBL/GenBank/DDBJ databases">
        <authorList>
            <person name="de Groot N.N."/>
        </authorList>
    </citation>
    <scope>NUCLEOTIDE SEQUENCE [LARGE SCALE GENOMIC DNA]</scope>
    <source>
        <strain evidence="2 3">DSM 17073</strain>
    </source>
</reference>